<protein>
    <submittedName>
        <fullName evidence="2">Uncharacterized protein</fullName>
    </submittedName>
</protein>
<feature type="transmembrane region" description="Helical" evidence="1">
    <location>
        <begin position="24"/>
        <end position="40"/>
    </location>
</feature>
<organism evidence="2 3">
    <name type="scientific">Methanosarcina spelaei</name>
    <dbReference type="NCBI Taxonomy" id="1036679"/>
    <lineage>
        <taxon>Archaea</taxon>
        <taxon>Methanobacteriati</taxon>
        <taxon>Methanobacteriota</taxon>
        <taxon>Stenosarchaea group</taxon>
        <taxon>Methanomicrobia</taxon>
        <taxon>Methanosarcinales</taxon>
        <taxon>Methanosarcinaceae</taxon>
        <taxon>Methanosarcina</taxon>
    </lineage>
</organism>
<keyword evidence="1" id="KW-0472">Membrane</keyword>
<gene>
    <name evidence="2" type="ORF">ASJ81_16775</name>
</gene>
<dbReference type="AlphaFoldDB" id="A0A2A2HWK7"/>
<keyword evidence="3" id="KW-1185">Reference proteome</keyword>
<sequence>MLFAAVFFFIFILNRELSILESAFYILIFTAYLLFLLEEAEKYKGKLRFKKFVIYFLSLNI</sequence>
<keyword evidence="1" id="KW-0812">Transmembrane</keyword>
<comment type="caution">
    <text evidence="2">The sequence shown here is derived from an EMBL/GenBank/DDBJ whole genome shotgun (WGS) entry which is preliminary data.</text>
</comment>
<keyword evidence="1" id="KW-1133">Transmembrane helix</keyword>
<dbReference type="EMBL" id="LMVP01000063">
    <property type="protein sequence ID" value="PAV13708.1"/>
    <property type="molecule type" value="Genomic_DNA"/>
</dbReference>
<evidence type="ECO:0000313" key="3">
    <source>
        <dbReference type="Proteomes" id="UP000218164"/>
    </source>
</evidence>
<accession>A0A2A2HWK7</accession>
<dbReference type="Proteomes" id="UP000218164">
    <property type="component" value="Unassembled WGS sequence"/>
</dbReference>
<evidence type="ECO:0000256" key="1">
    <source>
        <dbReference type="SAM" id="Phobius"/>
    </source>
</evidence>
<proteinExistence type="predicted"/>
<name>A0A2A2HWK7_9EURY</name>
<reference evidence="2 3" key="1">
    <citation type="journal article" date="2017" name="BMC Genomics">
        <title>Genomic analysis of methanogenic archaea reveals a shift towards energy conservation.</title>
        <authorList>
            <person name="Gilmore S.P."/>
            <person name="Henske J.K."/>
            <person name="Sexton J.A."/>
            <person name="Solomon K.V."/>
            <person name="Seppala S."/>
            <person name="Yoo J.I."/>
            <person name="Huyett L.M."/>
            <person name="Pressman A."/>
            <person name="Cogan J.Z."/>
            <person name="Kivenson V."/>
            <person name="Peng X."/>
            <person name="Tan Y."/>
            <person name="Valentine D.L."/>
            <person name="O'Malley M.A."/>
        </authorList>
    </citation>
    <scope>NUCLEOTIDE SEQUENCE [LARGE SCALE GENOMIC DNA]</scope>
    <source>
        <strain evidence="2 3">MC-15</strain>
    </source>
</reference>
<evidence type="ECO:0000313" key="2">
    <source>
        <dbReference type="EMBL" id="PAV13708.1"/>
    </source>
</evidence>